<dbReference type="InterPro" id="IPR042188">
    <property type="entry name" value="MmgE/PrpD_sf_2"/>
</dbReference>
<reference evidence="4 5" key="1">
    <citation type="submission" date="2024-03" db="EMBL/GenBank/DDBJ databases">
        <title>Draft genome sequence of Pseudonocardia nematodicida JCM 31783.</title>
        <authorList>
            <person name="Butdee W."/>
            <person name="Duangmal K."/>
        </authorList>
    </citation>
    <scope>NUCLEOTIDE SEQUENCE [LARGE SCALE GENOMIC DNA]</scope>
    <source>
        <strain evidence="4 5">JCM 31783</strain>
    </source>
</reference>
<accession>A0ABV1K5M2</accession>
<feature type="domain" description="MmgE/PrpD C-terminal" evidence="3">
    <location>
        <begin position="277"/>
        <end position="447"/>
    </location>
</feature>
<keyword evidence="5" id="KW-1185">Reference proteome</keyword>
<dbReference type="Pfam" id="PF19305">
    <property type="entry name" value="MmgE_PrpD_C"/>
    <property type="match status" value="1"/>
</dbReference>
<evidence type="ECO:0000313" key="4">
    <source>
        <dbReference type="EMBL" id="MEQ3549767.1"/>
    </source>
</evidence>
<organism evidence="4 5">
    <name type="scientific">Pseudonocardia nematodicida</name>
    <dbReference type="NCBI Taxonomy" id="1206997"/>
    <lineage>
        <taxon>Bacteria</taxon>
        <taxon>Bacillati</taxon>
        <taxon>Actinomycetota</taxon>
        <taxon>Actinomycetes</taxon>
        <taxon>Pseudonocardiales</taxon>
        <taxon>Pseudonocardiaceae</taxon>
        <taxon>Pseudonocardia</taxon>
    </lineage>
</organism>
<dbReference type="InterPro" id="IPR045337">
    <property type="entry name" value="MmgE_PrpD_C"/>
</dbReference>
<evidence type="ECO:0000259" key="3">
    <source>
        <dbReference type="Pfam" id="PF19305"/>
    </source>
</evidence>
<dbReference type="InterPro" id="IPR036148">
    <property type="entry name" value="MmgE/PrpD_sf"/>
</dbReference>
<evidence type="ECO:0000256" key="1">
    <source>
        <dbReference type="ARBA" id="ARBA00006174"/>
    </source>
</evidence>
<dbReference type="Gene3D" id="1.10.4100.10">
    <property type="entry name" value="2-methylcitrate dehydratase PrpD"/>
    <property type="match status" value="1"/>
</dbReference>
<dbReference type="Gene3D" id="3.30.1330.120">
    <property type="entry name" value="2-methylcitrate dehydratase PrpD"/>
    <property type="match status" value="1"/>
</dbReference>
<evidence type="ECO:0000259" key="2">
    <source>
        <dbReference type="Pfam" id="PF03972"/>
    </source>
</evidence>
<name>A0ABV1K5M2_9PSEU</name>
<dbReference type="PANTHER" id="PTHR16943">
    <property type="entry name" value="2-METHYLCITRATE DEHYDRATASE-RELATED"/>
    <property type="match status" value="1"/>
</dbReference>
<dbReference type="InterPro" id="IPR005656">
    <property type="entry name" value="MmgE_PrpD"/>
</dbReference>
<dbReference type="PANTHER" id="PTHR16943:SF8">
    <property type="entry name" value="2-METHYLCITRATE DEHYDRATASE"/>
    <property type="match status" value="1"/>
</dbReference>
<dbReference type="InterPro" id="IPR042183">
    <property type="entry name" value="MmgE/PrpD_sf_1"/>
</dbReference>
<sequence length="475" mass="49087">MTTIDPAVTASRAVAEVAARRGFPESVRTDLARRVLDLLGISIAATREPPAHSIRELVGRWGGTPEATAIGYGRVPAPSAALLNGTLAHSLDFDDTHLPSVLHPSASVIPAALAVAERSDASGAEFLEAAAVGIEFVCRLGMAGYDEALGNSVYFERGQHATAICGALGSALAAGMLLGHDTDQLVSTIGIAASMGAGIIEANRTGGTVKRVHCGWAAHAGVTAAEMVSAGLTGPPTALEGRFGFFQAFLGDGFRLDALLDGLGEKWMVEDIFFKPYPCNHFTHAGVDAALRLRAAGVDPSSIERLVLEVPTPVLRTIAEPRAEKIHPRSGYHAAFSGPFTVATALLGGGGLGVFHEDFTDDKVGDPAILALAASVECRGSALCDSIFPHQFPAVLTAHLRDGTTAVERVLVNRGGPQDPLSTDELLGKYHGNADPVVGHAAAATVADTVRGLAGQPSVASLTEVLSGLEIAVSR</sequence>
<evidence type="ECO:0000313" key="5">
    <source>
        <dbReference type="Proteomes" id="UP001494902"/>
    </source>
</evidence>
<gene>
    <name evidence="4" type="ORF">WIS52_04735</name>
</gene>
<comment type="caution">
    <text evidence="4">The sequence shown here is derived from an EMBL/GenBank/DDBJ whole genome shotgun (WGS) entry which is preliminary data.</text>
</comment>
<dbReference type="Proteomes" id="UP001494902">
    <property type="component" value="Unassembled WGS sequence"/>
</dbReference>
<proteinExistence type="inferred from homology"/>
<dbReference type="EMBL" id="JBEDNQ010000002">
    <property type="protein sequence ID" value="MEQ3549767.1"/>
    <property type="molecule type" value="Genomic_DNA"/>
</dbReference>
<dbReference type="RefSeq" id="WP_349296863.1">
    <property type="nucleotide sequence ID" value="NZ_JBEDNQ010000002.1"/>
</dbReference>
<dbReference type="SUPFAM" id="SSF103378">
    <property type="entry name" value="2-methylcitrate dehydratase PrpD"/>
    <property type="match status" value="1"/>
</dbReference>
<feature type="domain" description="MmgE/PrpD N-terminal" evidence="2">
    <location>
        <begin position="22"/>
        <end position="252"/>
    </location>
</feature>
<dbReference type="Pfam" id="PF03972">
    <property type="entry name" value="MmgE_PrpD_N"/>
    <property type="match status" value="1"/>
</dbReference>
<protein>
    <submittedName>
        <fullName evidence="4">MmgE/PrpD family protein</fullName>
    </submittedName>
</protein>
<dbReference type="InterPro" id="IPR045336">
    <property type="entry name" value="MmgE_PrpD_N"/>
</dbReference>
<comment type="similarity">
    <text evidence="1">Belongs to the PrpD family.</text>
</comment>